<keyword evidence="2" id="KW-0472">Membrane</keyword>
<feature type="compositionally biased region" description="Low complexity" evidence="1">
    <location>
        <begin position="471"/>
        <end position="484"/>
    </location>
</feature>
<dbReference type="Proteomes" id="UP000094043">
    <property type="component" value="Chromosome 1"/>
</dbReference>
<feature type="compositionally biased region" description="Basic and acidic residues" evidence="1">
    <location>
        <begin position="556"/>
        <end position="567"/>
    </location>
</feature>
<feature type="region of interest" description="Disordered" evidence="1">
    <location>
        <begin position="196"/>
        <end position="327"/>
    </location>
</feature>
<evidence type="ECO:0000256" key="1">
    <source>
        <dbReference type="SAM" id="MobiDB-lite"/>
    </source>
</evidence>
<evidence type="ECO:0000313" key="4">
    <source>
        <dbReference type="Proteomes" id="UP000094043"/>
    </source>
</evidence>
<feature type="transmembrane region" description="Helical" evidence="2">
    <location>
        <begin position="92"/>
        <end position="114"/>
    </location>
</feature>
<evidence type="ECO:0000313" key="3">
    <source>
        <dbReference type="EMBL" id="WVN86020.1"/>
    </source>
</evidence>
<feature type="compositionally biased region" description="Low complexity" evidence="1">
    <location>
        <begin position="507"/>
        <end position="523"/>
    </location>
</feature>
<reference evidence="3" key="3">
    <citation type="submission" date="2024-01" db="EMBL/GenBank/DDBJ databases">
        <authorList>
            <person name="Coelho M.A."/>
            <person name="David-Palma M."/>
            <person name="Shea T."/>
            <person name="Sun S."/>
            <person name="Cuomo C.A."/>
            <person name="Heitman J."/>
        </authorList>
    </citation>
    <scope>NUCLEOTIDE SEQUENCE</scope>
    <source>
        <strain evidence="3">CBS 7841</strain>
    </source>
</reference>
<organism evidence="3 4">
    <name type="scientific">Cryptococcus depauperatus CBS 7841</name>
    <dbReference type="NCBI Taxonomy" id="1295531"/>
    <lineage>
        <taxon>Eukaryota</taxon>
        <taxon>Fungi</taxon>
        <taxon>Dikarya</taxon>
        <taxon>Basidiomycota</taxon>
        <taxon>Agaricomycotina</taxon>
        <taxon>Tremellomycetes</taxon>
        <taxon>Tremellales</taxon>
        <taxon>Cryptococcaceae</taxon>
        <taxon>Cryptococcus</taxon>
    </lineage>
</organism>
<dbReference type="KEGG" id="cdep:91085392"/>
<feature type="transmembrane region" description="Helical" evidence="2">
    <location>
        <begin position="126"/>
        <end position="145"/>
    </location>
</feature>
<dbReference type="OrthoDB" id="434647at2759"/>
<keyword evidence="2" id="KW-1133">Transmembrane helix</keyword>
<feature type="region of interest" description="Disordered" evidence="1">
    <location>
        <begin position="464"/>
        <end position="530"/>
    </location>
</feature>
<proteinExistence type="predicted"/>
<evidence type="ECO:0000256" key="2">
    <source>
        <dbReference type="SAM" id="Phobius"/>
    </source>
</evidence>
<feature type="compositionally biased region" description="Polar residues" evidence="1">
    <location>
        <begin position="237"/>
        <end position="256"/>
    </location>
</feature>
<dbReference type="GeneID" id="91085392"/>
<sequence length="595" mass="66693">MGGIGEIVIFGGILLHLSAQRKVLRTIWLAINILDTFRALRMVRTNGRRIGAGTRRKAMRDSLACWFIYVLGTMISPSLTFLLGWLPLYSPVKTVICLSFLSTRLASSLAILTYFKPLIRPYETSIDICLHLFEAITMLLFHFGVQVPFYSVIESLKAAKSLMVEVNGKLRDSLRRSWIRIQSRLGAINENTLPNSSCSPHSHVTPQTQIQNSCSNYKNDSQSPKPKRPIQPVITLLHSSHSEPASPKSLISSNTQIRKRRCTPNIDEKSDFLAPAPEMPIRRYPRRDKSTESLHGNKINLIIPTEQPSSPDAQIRGDKDVERGDKRTDDSLYSFEFKKMEKLKDSRKKQKDQLSTSVGDNLEESRIFKIGKRQETVNKSKRENGGFANSTSKKRKQDEITSKARPTSRLARAIGANDRENNVSTLVPLSSAALVTTRSSKNFSSSDSQNLKFEPRLSVSSKTASTLFRLSPQPQSRSAPPQHSVQLNTNTYPIKPAPNSKIHPGQSSLTSRTRPPRATRALSNHGAPSKQLLISATSHARVAQTRARVKSSVQKVPEKERKERQVENKVIGKRSATTAEDIPEDKERSKRARMK</sequence>
<dbReference type="RefSeq" id="XP_066066720.1">
    <property type="nucleotide sequence ID" value="XM_066210623.1"/>
</dbReference>
<feature type="region of interest" description="Disordered" evidence="1">
    <location>
        <begin position="373"/>
        <end position="416"/>
    </location>
</feature>
<dbReference type="VEuPathDB" id="FungiDB:L203_02353"/>
<feature type="region of interest" description="Disordered" evidence="1">
    <location>
        <begin position="544"/>
        <end position="595"/>
    </location>
</feature>
<gene>
    <name evidence="3" type="ORF">L203_101178</name>
</gene>
<accession>A0A1E3IK15</accession>
<protein>
    <submittedName>
        <fullName evidence="3">Uncharacterized protein</fullName>
    </submittedName>
</protein>
<name>A0A1E3IK15_9TREE</name>
<dbReference type="EMBL" id="CP143784">
    <property type="protein sequence ID" value="WVN86020.1"/>
    <property type="molecule type" value="Genomic_DNA"/>
</dbReference>
<feature type="transmembrane region" description="Helical" evidence="2">
    <location>
        <begin position="63"/>
        <end position="86"/>
    </location>
</feature>
<reference evidence="3" key="1">
    <citation type="submission" date="2016-06" db="EMBL/GenBank/DDBJ databases">
        <authorList>
            <person name="Cuomo C."/>
            <person name="Litvintseva A."/>
            <person name="Heitman J."/>
            <person name="Chen Y."/>
            <person name="Sun S."/>
            <person name="Springer D."/>
            <person name="Dromer F."/>
            <person name="Young S."/>
            <person name="Zeng Q."/>
            <person name="Chapman S."/>
            <person name="Gujja S."/>
            <person name="Saif S."/>
            <person name="Birren B."/>
        </authorList>
    </citation>
    <scope>NUCLEOTIDE SEQUENCE</scope>
    <source>
        <strain evidence="3">CBS 7841</strain>
    </source>
</reference>
<feature type="compositionally biased region" description="Basic and acidic residues" evidence="1">
    <location>
        <begin position="373"/>
        <end position="384"/>
    </location>
</feature>
<feature type="compositionally biased region" description="Basic and acidic residues" evidence="1">
    <location>
        <begin position="315"/>
        <end position="327"/>
    </location>
</feature>
<keyword evidence="4" id="KW-1185">Reference proteome</keyword>
<feature type="compositionally biased region" description="Polar residues" evidence="1">
    <location>
        <begin position="196"/>
        <end position="224"/>
    </location>
</feature>
<reference evidence="3" key="2">
    <citation type="journal article" date="2022" name="Elife">
        <title>Obligate sexual reproduction of a homothallic fungus closely related to the Cryptococcus pathogenic species complex.</title>
        <authorList>
            <person name="Passer A.R."/>
            <person name="Clancey S.A."/>
            <person name="Shea T."/>
            <person name="David-Palma M."/>
            <person name="Averette A.F."/>
            <person name="Boekhout T."/>
            <person name="Porcel B.M."/>
            <person name="Nowrousian M."/>
            <person name="Cuomo C.A."/>
            <person name="Sun S."/>
            <person name="Heitman J."/>
            <person name="Coelho M.A."/>
        </authorList>
    </citation>
    <scope>NUCLEOTIDE SEQUENCE</scope>
    <source>
        <strain evidence="3">CBS 7841</strain>
    </source>
</reference>
<dbReference type="AlphaFoldDB" id="A0A1E3IK15"/>
<keyword evidence="2" id="KW-0812">Transmembrane</keyword>